<reference evidence="6 7" key="1">
    <citation type="journal article" date="2013" name="Antonie Van Leeuwenhoek">
        <title>Echinimonas agarilytica gen. nov., sp. nov., a new gammaproteobacterium isolated from the sea urchin Strongylocentrotus intermedius.</title>
        <authorList>
            <person name="Nedashkovskaya O.I."/>
            <person name="Stenkova A.M."/>
            <person name="Zhukova N.V."/>
            <person name="Van Trappen S."/>
            <person name="Lee J.S."/>
            <person name="Kim S.B."/>
        </authorList>
    </citation>
    <scope>NUCLEOTIDE SEQUENCE [LARGE SCALE GENOMIC DNA]</scope>
    <source>
        <strain evidence="6 7">KMM 6351</strain>
    </source>
</reference>
<comment type="caution">
    <text evidence="6">The sequence shown here is derived from an EMBL/GenBank/DDBJ whole genome shotgun (WGS) entry which is preliminary data.</text>
</comment>
<evidence type="ECO:0000256" key="1">
    <source>
        <dbReference type="ARBA" id="ARBA00012386"/>
    </source>
</evidence>
<dbReference type="PANTHER" id="PTHR21392">
    <property type="entry name" value="TRNA-URIDINE AMINOCARBOXYPROPYLTRANSFERASE 2"/>
    <property type="match status" value="1"/>
</dbReference>
<evidence type="ECO:0000313" key="7">
    <source>
        <dbReference type="Proteomes" id="UP001165393"/>
    </source>
</evidence>
<name>A0AA42B9M2_9GAMM</name>
<evidence type="ECO:0000256" key="2">
    <source>
        <dbReference type="ARBA" id="ARBA00022679"/>
    </source>
</evidence>
<dbReference type="Pfam" id="PF03942">
    <property type="entry name" value="DTW"/>
    <property type="match status" value="1"/>
</dbReference>
<evidence type="ECO:0000313" key="6">
    <source>
        <dbReference type="EMBL" id="MCM2681517.1"/>
    </source>
</evidence>
<proteinExistence type="predicted"/>
<sequence>MPEASVQIILLMYQGEVFKPSNSGWLIGDVVAQTSAYQWSRTDVDPTLLSQLNAPDVQPFVVFPGDYAESERAVFEHVPALPNHKQPLFVLLDGSWREARKMFRKSAYLNEFPLLSFNPSEMSRFALRKASHDYQLATAEVAARVLDVAGWSNEGVRLDAWFDVYNQASLSEARRIRDHQ</sequence>
<dbReference type="AlphaFoldDB" id="A0AA42B9M2"/>
<gene>
    <name evidence="6" type="ORF">NAF29_17870</name>
</gene>
<keyword evidence="2" id="KW-0808">Transferase</keyword>
<organism evidence="6 7">
    <name type="scientific">Echinimonas agarilytica</name>
    <dbReference type="NCBI Taxonomy" id="1215918"/>
    <lineage>
        <taxon>Bacteria</taxon>
        <taxon>Pseudomonadati</taxon>
        <taxon>Pseudomonadota</taxon>
        <taxon>Gammaproteobacteria</taxon>
        <taxon>Alteromonadales</taxon>
        <taxon>Echinimonadaceae</taxon>
        <taxon>Echinimonas</taxon>
    </lineage>
</organism>
<evidence type="ECO:0000256" key="4">
    <source>
        <dbReference type="ARBA" id="ARBA00022694"/>
    </source>
</evidence>
<protein>
    <recommendedName>
        <fullName evidence="1">tRNA-uridine aminocarboxypropyltransferase</fullName>
        <ecNumber evidence="1">2.5.1.25</ecNumber>
    </recommendedName>
</protein>
<feature type="domain" description="DTW" evidence="5">
    <location>
        <begin position="1"/>
        <end position="174"/>
    </location>
</feature>
<dbReference type="GO" id="GO:0008033">
    <property type="term" value="P:tRNA processing"/>
    <property type="evidence" value="ECO:0007669"/>
    <property type="project" value="UniProtKB-KW"/>
</dbReference>
<dbReference type="EMBL" id="JAMQGP010000011">
    <property type="protein sequence ID" value="MCM2681517.1"/>
    <property type="molecule type" value="Genomic_DNA"/>
</dbReference>
<dbReference type="InterPro" id="IPR039262">
    <property type="entry name" value="DTWD2/TAPT"/>
</dbReference>
<evidence type="ECO:0000259" key="5">
    <source>
        <dbReference type="SMART" id="SM01144"/>
    </source>
</evidence>
<keyword evidence="3" id="KW-0949">S-adenosyl-L-methionine</keyword>
<dbReference type="Proteomes" id="UP001165393">
    <property type="component" value="Unassembled WGS sequence"/>
</dbReference>
<evidence type="ECO:0000256" key="3">
    <source>
        <dbReference type="ARBA" id="ARBA00022691"/>
    </source>
</evidence>
<keyword evidence="7" id="KW-1185">Reference proteome</keyword>
<dbReference type="PANTHER" id="PTHR21392:SF1">
    <property type="entry name" value="TRNA-URIDINE AMINOCARBOXYPROPYLTRANSFERASE"/>
    <property type="match status" value="1"/>
</dbReference>
<keyword evidence="4" id="KW-0819">tRNA processing</keyword>
<dbReference type="EC" id="2.5.1.25" evidence="1"/>
<dbReference type="SMART" id="SM01144">
    <property type="entry name" value="DTW"/>
    <property type="match status" value="1"/>
</dbReference>
<accession>A0AA42B9M2</accession>
<dbReference type="GO" id="GO:0016432">
    <property type="term" value="F:tRNA-uridine aminocarboxypropyltransferase activity"/>
    <property type="evidence" value="ECO:0007669"/>
    <property type="project" value="UniProtKB-EC"/>
</dbReference>
<dbReference type="InterPro" id="IPR005636">
    <property type="entry name" value="DTW"/>
</dbReference>